<proteinExistence type="predicted"/>
<sequence>MVKHKVTIQGAESGSHQTTPHQNGKTSKEDLISLDTAATALVGDVHDPTAMRTKLRRLYGIANVFSSTDLLEKINGDLKFPYRKINYV</sequence>
<organism evidence="1 2">
    <name type="scientific">Cichorium intybus</name>
    <name type="common">Chicory</name>
    <dbReference type="NCBI Taxonomy" id="13427"/>
    <lineage>
        <taxon>Eukaryota</taxon>
        <taxon>Viridiplantae</taxon>
        <taxon>Streptophyta</taxon>
        <taxon>Embryophyta</taxon>
        <taxon>Tracheophyta</taxon>
        <taxon>Spermatophyta</taxon>
        <taxon>Magnoliopsida</taxon>
        <taxon>eudicotyledons</taxon>
        <taxon>Gunneridae</taxon>
        <taxon>Pentapetalae</taxon>
        <taxon>asterids</taxon>
        <taxon>campanulids</taxon>
        <taxon>Asterales</taxon>
        <taxon>Asteraceae</taxon>
        <taxon>Cichorioideae</taxon>
        <taxon>Cichorieae</taxon>
        <taxon>Cichoriinae</taxon>
        <taxon>Cichorium</taxon>
    </lineage>
</organism>
<dbReference type="EMBL" id="CM042016">
    <property type="protein sequence ID" value="KAI3699894.1"/>
    <property type="molecule type" value="Genomic_DNA"/>
</dbReference>
<comment type="caution">
    <text evidence="1">The sequence shown here is derived from an EMBL/GenBank/DDBJ whole genome shotgun (WGS) entry which is preliminary data.</text>
</comment>
<accession>A0ACB8ZRE7</accession>
<evidence type="ECO:0000313" key="1">
    <source>
        <dbReference type="EMBL" id="KAI3699894.1"/>
    </source>
</evidence>
<reference evidence="2" key="1">
    <citation type="journal article" date="2022" name="Mol. Ecol. Resour.">
        <title>The genomes of chicory, endive, great burdock and yacon provide insights into Asteraceae palaeo-polyploidization history and plant inulin production.</title>
        <authorList>
            <person name="Fan W."/>
            <person name="Wang S."/>
            <person name="Wang H."/>
            <person name="Wang A."/>
            <person name="Jiang F."/>
            <person name="Liu H."/>
            <person name="Zhao H."/>
            <person name="Xu D."/>
            <person name="Zhang Y."/>
        </authorList>
    </citation>
    <scope>NUCLEOTIDE SEQUENCE [LARGE SCALE GENOMIC DNA]</scope>
    <source>
        <strain evidence="2">cv. Punajuju</strain>
    </source>
</reference>
<dbReference type="Proteomes" id="UP001055811">
    <property type="component" value="Linkage Group LG08"/>
</dbReference>
<name>A0ACB8ZRE7_CICIN</name>
<keyword evidence="2" id="KW-1185">Reference proteome</keyword>
<reference evidence="1 2" key="2">
    <citation type="journal article" date="2022" name="Mol. Ecol. Resour.">
        <title>The genomes of chicory, endive, great burdock and yacon provide insights into Asteraceae paleo-polyploidization history and plant inulin production.</title>
        <authorList>
            <person name="Fan W."/>
            <person name="Wang S."/>
            <person name="Wang H."/>
            <person name="Wang A."/>
            <person name="Jiang F."/>
            <person name="Liu H."/>
            <person name="Zhao H."/>
            <person name="Xu D."/>
            <person name="Zhang Y."/>
        </authorList>
    </citation>
    <scope>NUCLEOTIDE SEQUENCE [LARGE SCALE GENOMIC DNA]</scope>
    <source>
        <strain evidence="2">cv. Punajuju</strain>
        <tissue evidence="1">Leaves</tissue>
    </source>
</reference>
<gene>
    <name evidence="1" type="ORF">L2E82_44501</name>
</gene>
<evidence type="ECO:0000313" key="2">
    <source>
        <dbReference type="Proteomes" id="UP001055811"/>
    </source>
</evidence>
<protein>
    <submittedName>
        <fullName evidence="1">Uncharacterized protein</fullName>
    </submittedName>
</protein>